<feature type="region of interest" description="Disordered" evidence="1">
    <location>
        <begin position="84"/>
        <end position="162"/>
    </location>
</feature>
<feature type="compositionally biased region" description="Low complexity" evidence="1">
    <location>
        <begin position="26"/>
        <end position="37"/>
    </location>
</feature>
<keyword evidence="3" id="KW-1185">Reference proteome</keyword>
<accession>A0ABQ2VZ28</accession>
<dbReference type="EMBL" id="BMTF01000009">
    <property type="protein sequence ID" value="GGV85857.1"/>
    <property type="molecule type" value="Genomic_DNA"/>
</dbReference>
<dbReference type="Proteomes" id="UP000660675">
    <property type="component" value="Unassembled WGS sequence"/>
</dbReference>
<reference evidence="3" key="1">
    <citation type="journal article" date="2019" name="Int. J. Syst. Evol. Microbiol.">
        <title>The Global Catalogue of Microorganisms (GCM) 10K type strain sequencing project: providing services to taxonomists for standard genome sequencing and annotation.</title>
        <authorList>
            <consortium name="The Broad Institute Genomics Platform"/>
            <consortium name="The Broad Institute Genome Sequencing Center for Infectious Disease"/>
            <person name="Wu L."/>
            <person name="Ma J."/>
        </authorList>
    </citation>
    <scope>NUCLEOTIDE SEQUENCE [LARGE SCALE GENOMIC DNA]</scope>
    <source>
        <strain evidence="3">JCM 4376</strain>
    </source>
</reference>
<feature type="region of interest" description="Disordered" evidence="1">
    <location>
        <begin position="24"/>
        <end position="43"/>
    </location>
</feature>
<name>A0ABQ2VZ28_9ACTN</name>
<sequence length="162" mass="17106">MTSVRRNPPRAFGPLLGQARIRRCTPDAAPRPGPAGAEARRRSTYVGQGVSALARALRDNLLHAARDAPDEDIAGGTRATRFDGLAAPFGQRPGRSSFVRSAGSAGHMRRDPYASGALRPASREPEEILASADGTEPVGPGFGPTSLWRPGLSENDAEPVDR</sequence>
<proteinExistence type="predicted"/>
<protein>
    <submittedName>
        <fullName evidence="2">Uncharacterized protein</fullName>
    </submittedName>
</protein>
<evidence type="ECO:0000256" key="1">
    <source>
        <dbReference type="SAM" id="MobiDB-lite"/>
    </source>
</evidence>
<organism evidence="2 3">
    <name type="scientific">Streptomyces gelaticus</name>
    <dbReference type="NCBI Taxonomy" id="285446"/>
    <lineage>
        <taxon>Bacteria</taxon>
        <taxon>Bacillati</taxon>
        <taxon>Actinomycetota</taxon>
        <taxon>Actinomycetes</taxon>
        <taxon>Kitasatosporales</taxon>
        <taxon>Streptomycetaceae</taxon>
        <taxon>Streptomyces</taxon>
    </lineage>
</organism>
<gene>
    <name evidence="2" type="ORF">GCM10015535_33160</name>
</gene>
<evidence type="ECO:0000313" key="2">
    <source>
        <dbReference type="EMBL" id="GGV85857.1"/>
    </source>
</evidence>
<evidence type="ECO:0000313" key="3">
    <source>
        <dbReference type="Proteomes" id="UP000660675"/>
    </source>
</evidence>
<comment type="caution">
    <text evidence="2">The sequence shown here is derived from an EMBL/GenBank/DDBJ whole genome shotgun (WGS) entry which is preliminary data.</text>
</comment>